<evidence type="ECO:0000313" key="2">
    <source>
        <dbReference type="EMBL" id="KAK7741336.1"/>
    </source>
</evidence>
<dbReference type="EMBL" id="JAKNSF020000002">
    <property type="protein sequence ID" value="KAK7741336.1"/>
    <property type="molecule type" value="Genomic_DNA"/>
</dbReference>
<comment type="caution">
    <text evidence="2">The sequence shown here is derived from an EMBL/GenBank/DDBJ whole genome shotgun (WGS) entry which is preliminary data.</text>
</comment>
<dbReference type="Pfam" id="PF23232">
    <property type="entry name" value="AAA_lid_13"/>
    <property type="match status" value="1"/>
</dbReference>
<feature type="domain" description="AAA+ ATPase" evidence="1">
    <location>
        <begin position="131"/>
        <end position="252"/>
    </location>
</feature>
<dbReference type="SMART" id="SM00382">
    <property type="entry name" value="AAA"/>
    <property type="match status" value="1"/>
</dbReference>
<evidence type="ECO:0000259" key="1">
    <source>
        <dbReference type="SMART" id="SM00382"/>
    </source>
</evidence>
<dbReference type="SUPFAM" id="SSF52540">
    <property type="entry name" value="P-loop containing nucleoside triphosphate hydrolases"/>
    <property type="match status" value="1"/>
</dbReference>
<evidence type="ECO:0000313" key="3">
    <source>
        <dbReference type="Proteomes" id="UP001430848"/>
    </source>
</evidence>
<name>A0ABR1PNW5_DIAER</name>
<dbReference type="InterPro" id="IPR056599">
    <property type="entry name" value="AAA_lid_fung"/>
</dbReference>
<dbReference type="Proteomes" id="UP001430848">
    <property type="component" value="Unassembled WGS sequence"/>
</dbReference>
<reference evidence="2 3" key="1">
    <citation type="submission" date="2024-02" db="EMBL/GenBank/DDBJ databases">
        <title>De novo assembly and annotation of 12 fungi associated with fruit tree decline syndrome in Ontario, Canada.</title>
        <authorList>
            <person name="Sulman M."/>
            <person name="Ellouze W."/>
            <person name="Ilyukhin E."/>
        </authorList>
    </citation>
    <scope>NUCLEOTIDE SEQUENCE [LARGE SCALE GENOMIC DNA]</scope>
    <source>
        <strain evidence="2 3">M169</strain>
    </source>
</reference>
<dbReference type="PANTHER" id="PTHR46411:SF4">
    <property type="entry name" value="AAA+ ATPASE DOMAIN-CONTAINING PROTEIN"/>
    <property type="match status" value="1"/>
</dbReference>
<dbReference type="PANTHER" id="PTHR46411">
    <property type="entry name" value="FAMILY ATPASE, PUTATIVE-RELATED"/>
    <property type="match status" value="1"/>
</dbReference>
<protein>
    <recommendedName>
        <fullName evidence="1">AAA+ ATPase domain-containing protein</fullName>
    </recommendedName>
</protein>
<dbReference type="InterPro" id="IPR003593">
    <property type="entry name" value="AAA+_ATPase"/>
</dbReference>
<sequence>MAEVGVGDTEKIRQHFVDRGKKWYDIQRSKKCYQFEGITTAYPRTSTSSIEFLHVSGFKEAAFDTALFEKLVLNEVTKKMIRDLTEMYIRDTAKPVSRDALSIKLTSVHKAAEPREKVKTWSADFVQGKGEGLTILLHGKPGVGKTYTADYTKRPLLSLTCSDIGVEPTKVERNLIYWFDMAQSWGAIVLIDEADIFMEERQPQDLARNHLVAGFLRALEYFKGIVFLTTNRVGTFDEAFISRIHVPIYYGEFTPEQRIKVWDTFFEKLELDREKTMRILSSAKDYVDSSELQNLKWNGREIRNAFQVAVALAEAQGQRDDKGRVLIKKEHIKATVDMSKEFSDYLNRVHKADLSKKAAMMGTRFDAYDSGAGSTSTSFKK</sequence>
<accession>A0ABR1PNW5</accession>
<organism evidence="2 3">
    <name type="scientific">Diaporthe eres</name>
    <name type="common">Phomopsis oblonga</name>
    <dbReference type="NCBI Taxonomy" id="83184"/>
    <lineage>
        <taxon>Eukaryota</taxon>
        <taxon>Fungi</taxon>
        <taxon>Dikarya</taxon>
        <taxon>Ascomycota</taxon>
        <taxon>Pezizomycotina</taxon>
        <taxon>Sordariomycetes</taxon>
        <taxon>Sordariomycetidae</taxon>
        <taxon>Diaporthales</taxon>
        <taxon>Diaporthaceae</taxon>
        <taxon>Diaporthe</taxon>
        <taxon>Diaporthe eres species complex</taxon>
    </lineage>
</organism>
<dbReference type="Pfam" id="PF00004">
    <property type="entry name" value="AAA"/>
    <property type="match status" value="1"/>
</dbReference>
<proteinExistence type="predicted"/>
<dbReference type="InterPro" id="IPR027417">
    <property type="entry name" value="P-loop_NTPase"/>
</dbReference>
<dbReference type="InterPro" id="IPR003959">
    <property type="entry name" value="ATPase_AAA_core"/>
</dbReference>
<gene>
    <name evidence="2" type="ORF">SLS63_000889</name>
</gene>
<keyword evidence="3" id="KW-1185">Reference proteome</keyword>
<dbReference type="Gene3D" id="3.40.50.300">
    <property type="entry name" value="P-loop containing nucleotide triphosphate hydrolases"/>
    <property type="match status" value="1"/>
</dbReference>